<dbReference type="InterPro" id="IPR006976">
    <property type="entry name" value="VanZ-like"/>
</dbReference>
<evidence type="ECO:0000313" key="3">
    <source>
        <dbReference type="EMBL" id="MFC3150831.1"/>
    </source>
</evidence>
<evidence type="ECO:0000313" key="4">
    <source>
        <dbReference type="Proteomes" id="UP001595476"/>
    </source>
</evidence>
<dbReference type="PANTHER" id="PTHR28008:SF1">
    <property type="entry name" value="DOMAIN PROTEIN, PUTATIVE (AFU_ORTHOLOGUE AFUA_3G10980)-RELATED"/>
    <property type="match status" value="1"/>
</dbReference>
<dbReference type="EMBL" id="JBHRSZ010000002">
    <property type="protein sequence ID" value="MFC3150831.1"/>
    <property type="molecule type" value="Genomic_DNA"/>
</dbReference>
<feature type="transmembrane region" description="Helical" evidence="1">
    <location>
        <begin position="48"/>
        <end position="65"/>
    </location>
</feature>
<proteinExistence type="predicted"/>
<protein>
    <submittedName>
        <fullName evidence="3">VanZ family protein</fullName>
    </submittedName>
</protein>
<dbReference type="NCBIfam" id="NF037970">
    <property type="entry name" value="vanZ_1"/>
    <property type="match status" value="1"/>
</dbReference>
<keyword evidence="1" id="KW-0812">Transmembrane</keyword>
<evidence type="ECO:0000256" key="1">
    <source>
        <dbReference type="SAM" id="Phobius"/>
    </source>
</evidence>
<dbReference type="PANTHER" id="PTHR28008">
    <property type="entry name" value="DOMAIN PROTEIN, PUTATIVE (AFU_ORTHOLOGUE AFUA_3G10980)-RELATED"/>
    <property type="match status" value="1"/>
</dbReference>
<feature type="domain" description="VanZ-like" evidence="2">
    <location>
        <begin position="18"/>
        <end position="129"/>
    </location>
</feature>
<sequence length="136" mass="15216">MTMHFRHKAVMGLVCMVLLIFGTLYQVNQGETYFLVEWLQHVPNGDKIGHLMIFGVLTFMLNLTLLGKSVRLGVPGVKKGVQVNLALLLVGLFAVTEEFSQLYIASRNFDFMDLGCDAVGMAVFYLLSKRVLDKTV</sequence>
<reference evidence="4" key="1">
    <citation type="journal article" date="2019" name="Int. J. Syst. Evol. Microbiol.">
        <title>The Global Catalogue of Microorganisms (GCM) 10K type strain sequencing project: providing services to taxonomists for standard genome sequencing and annotation.</title>
        <authorList>
            <consortium name="The Broad Institute Genomics Platform"/>
            <consortium name="The Broad Institute Genome Sequencing Center for Infectious Disease"/>
            <person name="Wu L."/>
            <person name="Ma J."/>
        </authorList>
    </citation>
    <scope>NUCLEOTIDE SEQUENCE [LARGE SCALE GENOMIC DNA]</scope>
    <source>
        <strain evidence="4">KCTC 52438</strain>
    </source>
</reference>
<keyword evidence="1" id="KW-0472">Membrane</keyword>
<keyword evidence="4" id="KW-1185">Reference proteome</keyword>
<dbReference type="Proteomes" id="UP001595476">
    <property type="component" value="Unassembled WGS sequence"/>
</dbReference>
<name>A0ABV7HDV2_9GAMM</name>
<organism evidence="3 4">
    <name type="scientific">Litoribrevibacter euphylliae</name>
    <dbReference type="NCBI Taxonomy" id="1834034"/>
    <lineage>
        <taxon>Bacteria</taxon>
        <taxon>Pseudomonadati</taxon>
        <taxon>Pseudomonadota</taxon>
        <taxon>Gammaproteobacteria</taxon>
        <taxon>Oceanospirillales</taxon>
        <taxon>Oceanospirillaceae</taxon>
        <taxon>Litoribrevibacter</taxon>
    </lineage>
</organism>
<feature type="transmembrane region" description="Helical" evidence="1">
    <location>
        <begin position="85"/>
        <end position="105"/>
    </location>
</feature>
<evidence type="ECO:0000259" key="2">
    <source>
        <dbReference type="Pfam" id="PF04892"/>
    </source>
</evidence>
<feature type="transmembrane region" description="Helical" evidence="1">
    <location>
        <begin position="9"/>
        <end position="28"/>
    </location>
</feature>
<gene>
    <name evidence="3" type="ORF">ACFOEK_07315</name>
</gene>
<comment type="caution">
    <text evidence="3">The sequence shown here is derived from an EMBL/GenBank/DDBJ whole genome shotgun (WGS) entry which is preliminary data.</text>
</comment>
<accession>A0ABV7HDV2</accession>
<keyword evidence="1" id="KW-1133">Transmembrane helix</keyword>
<dbReference type="RefSeq" id="WP_386718357.1">
    <property type="nucleotide sequence ID" value="NZ_JBHRSZ010000002.1"/>
</dbReference>
<dbReference type="Pfam" id="PF04892">
    <property type="entry name" value="VanZ"/>
    <property type="match status" value="1"/>
</dbReference>